<reference evidence="2 3" key="1">
    <citation type="submission" date="2024-01" db="EMBL/GenBank/DDBJ databases">
        <title>The genomes of 5 underutilized Papilionoideae crops provide insights into root nodulation and disease resistanc.</title>
        <authorList>
            <person name="Yuan L."/>
        </authorList>
    </citation>
    <scope>NUCLEOTIDE SEQUENCE [LARGE SCALE GENOMIC DNA]</scope>
    <source>
        <strain evidence="2">ZHUSHIDOU_FW_LH</strain>
        <tissue evidence="2">Leaf</tissue>
    </source>
</reference>
<dbReference type="AlphaFoldDB" id="A0AAN9HVV0"/>
<sequence>MHRFIWNRINIQKHSFISWLMVHDKLQTLDNMKWSYIPNHCCLCMMAEENRAHLFFVCKWSRELLRLSSDWLRLTSIPARHAHWIRWVLHAFGRKRRFKVVGALLTAVIYEIWKERNNRIFRNCAQTPNNVFSVMKKKLTHRFAYCYPDFRLAH</sequence>
<proteinExistence type="predicted"/>
<dbReference type="Proteomes" id="UP001372338">
    <property type="component" value="Unassembled WGS sequence"/>
</dbReference>
<dbReference type="EMBL" id="JAYWIO010000006">
    <property type="protein sequence ID" value="KAK7255594.1"/>
    <property type="molecule type" value="Genomic_DNA"/>
</dbReference>
<dbReference type="Pfam" id="PF13966">
    <property type="entry name" value="zf-RVT"/>
    <property type="match status" value="1"/>
</dbReference>
<protein>
    <recommendedName>
        <fullName evidence="1">Reverse transcriptase zinc-binding domain-containing protein</fullName>
    </recommendedName>
</protein>
<evidence type="ECO:0000313" key="3">
    <source>
        <dbReference type="Proteomes" id="UP001372338"/>
    </source>
</evidence>
<accession>A0AAN9HVV0</accession>
<keyword evidence="3" id="KW-1185">Reference proteome</keyword>
<evidence type="ECO:0000259" key="1">
    <source>
        <dbReference type="Pfam" id="PF13966"/>
    </source>
</evidence>
<name>A0AAN9HVV0_CROPI</name>
<feature type="domain" description="Reverse transcriptase zinc-binding" evidence="1">
    <location>
        <begin position="2"/>
        <end position="63"/>
    </location>
</feature>
<gene>
    <name evidence="2" type="ORF">RIF29_29007</name>
</gene>
<dbReference type="InterPro" id="IPR026960">
    <property type="entry name" value="RVT-Znf"/>
</dbReference>
<comment type="caution">
    <text evidence="2">The sequence shown here is derived from an EMBL/GenBank/DDBJ whole genome shotgun (WGS) entry which is preliminary data.</text>
</comment>
<evidence type="ECO:0000313" key="2">
    <source>
        <dbReference type="EMBL" id="KAK7255594.1"/>
    </source>
</evidence>
<organism evidence="2 3">
    <name type="scientific">Crotalaria pallida</name>
    <name type="common">Smooth rattlebox</name>
    <name type="synonym">Crotalaria striata</name>
    <dbReference type="NCBI Taxonomy" id="3830"/>
    <lineage>
        <taxon>Eukaryota</taxon>
        <taxon>Viridiplantae</taxon>
        <taxon>Streptophyta</taxon>
        <taxon>Embryophyta</taxon>
        <taxon>Tracheophyta</taxon>
        <taxon>Spermatophyta</taxon>
        <taxon>Magnoliopsida</taxon>
        <taxon>eudicotyledons</taxon>
        <taxon>Gunneridae</taxon>
        <taxon>Pentapetalae</taxon>
        <taxon>rosids</taxon>
        <taxon>fabids</taxon>
        <taxon>Fabales</taxon>
        <taxon>Fabaceae</taxon>
        <taxon>Papilionoideae</taxon>
        <taxon>50 kb inversion clade</taxon>
        <taxon>genistoids sensu lato</taxon>
        <taxon>core genistoids</taxon>
        <taxon>Crotalarieae</taxon>
        <taxon>Crotalaria</taxon>
    </lineage>
</organism>